<evidence type="ECO:0000256" key="1">
    <source>
        <dbReference type="ARBA" id="ARBA00022612"/>
    </source>
</evidence>
<evidence type="ECO:0000313" key="4">
    <source>
        <dbReference type="EMBL" id="ARK32127.1"/>
    </source>
</evidence>
<feature type="coiled-coil region" evidence="2">
    <location>
        <begin position="717"/>
        <end position="888"/>
    </location>
</feature>
<dbReference type="STRING" id="199441.BkAM31D_21035"/>
<feature type="domain" description="Phage tail tape measure protein" evidence="3">
    <location>
        <begin position="201"/>
        <end position="400"/>
    </location>
</feature>
<accession>A0A1X9MF98</accession>
<evidence type="ECO:0000259" key="3">
    <source>
        <dbReference type="Pfam" id="PF10145"/>
    </source>
</evidence>
<name>A0A1X9MF98_9BACI</name>
<dbReference type="Proteomes" id="UP000193006">
    <property type="component" value="Chromosome"/>
</dbReference>
<dbReference type="Pfam" id="PF10145">
    <property type="entry name" value="PhageMin_Tail"/>
    <property type="match status" value="1"/>
</dbReference>
<dbReference type="PANTHER" id="PTHR37813">
    <property type="entry name" value="FELS-2 PROPHAGE PROTEIN"/>
    <property type="match status" value="1"/>
</dbReference>
<organism evidence="4 5">
    <name type="scientific">Halalkalibacter krulwichiae</name>
    <dbReference type="NCBI Taxonomy" id="199441"/>
    <lineage>
        <taxon>Bacteria</taxon>
        <taxon>Bacillati</taxon>
        <taxon>Bacillota</taxon>
        <taxon>Bacilli</taxon>
        <taxon>Bacillales</taxon>
        <taxon>Bacillaceae</taxon>
        <taxon>Halalkalibacter</taxon>
    </lineage>
</organism>
<reference evidence="4 5" key="1">
    <citation type="submission" date="2017-04" db="EMBL/GenBank/DDBJ databases">
        <title>Bacillus krulwichiae AM31D Genome sequencing and assembly.</title>
        <authorList>
            <person name="Krulwich T.A."/>
            <person name="Anastor L."/>
            <person name="Ehrlich R."/>
            <person name="Ehrlich G.D."/>
            <person name="Janto B."/>
        </authorList>
    </citation>
    <scope>NUCLEOTIDE SEQUENCE [LARGE SCALE GENOMIC DNA]</scope>
    <source>
        <strain evidence="4 5">AM31D</strain>
    </source>
</reference>
<dbReference type="KEGG" id="bkw:BkAM31D_21035"/>
<keyword evidence="1" id="KW-1188">Viral release from host cell</keyword>
<keyword evidence="2" id="KW-0175">Coiled coil</keyword>
<proteinExistence type="predicted"/>
<evidence type="ECO:0000313" key="5">
    <source>
        <dbReference type="Proteomes" id="UP000193006"/>
    </source>
</evidence>
<sequence length="1099" mass="120556">MSSKDVGTLRTRLSWEDEGSARGLKGFKDDLKGLRSEMNAARSGGREYTQSLRGMREQSDILTRRLDVQRRQVQELRRRYEESRRVKGENAQQTRNLANQYNHAVAAMNRTENQLKGVTAAIKAQEDPWRRLSKSAEEAGRNMQTIGQSISSFGRSYTMRVTTPILGAAAAALKVGMDFEEGMSKVQALTQASESEMKSLSDQAKELGSTTRFSASQAADAMGFLGMAGWETSEIMAGMPGLLSLAAAGAMDLGRAADITSNIMSSFGIQAQNAGHVSDVLAAAASNANTSVEQMGHAMTYIAPVANTLGWTLEESAAAVMSMSDAGLQGEKAGAAFATSLQRLAKPSKEASAVMKDLKLSFFEANGEIKPLPNIIEELEKKTSHLNNEQKAAALTTIFGAEAYKNWAVMLEAGSKTIGGNTEMLIESEGAAKKMADTMSANAKGAITEFRSALEGAGIAFSEHMIPAVTEFIQKGTELIRKFGELDDETQKQIIKWGLLVAAVGPAALVLGNITTTVGGAVRVVGMLSGAIAGAGGLTAATMGLINPVTLGIAAVGGLGYGIYQLYKHSQKAEEVNLNLANSLMEEEAALRSNIDRYEELKGKLKLSNSELEEFVDLQSRIKRETDPTKIAILRDRQAELAKKSGATNEELEELLGLNNRLVEELPDSTVKITEQGNVLLDSTGALKDYNNEQRERIRLELRSQLALAEANHLENLREQERLAAEINGHREKVEELEGNIELKTREIKNTKAEIAKAEKENNEHNRLFYENNLALQERDLQLLKDQLVEEWNRLIAKRDQLDATEAELDKIEEIKGKLVEVELAQVGINGEKDEGIKKLDEAIKKEEKAIGKLRESQNEQAGLNQEVQNEINEREKVLAELKNAKGAIDNVTGSQKLTTAEIFKSYMEAKKLDESLSLNDYLKKVNVTDDGTLAKLEERISRPVYKRVSVTESIIQKYNLQPRAYAVGTPIGGHPGGPFIAGEEGFELGRMGNRWELLNLGMYDRPRGYEVFTHDESKKIISALNHMPAYATGARSPGEADRVIKSLNDQQANSNDMEPIVLQLNITNTMDGRVVGQVVEEHVTNIQDRKKRVRERFA</sequence>
<dbReference type="AlphaFoldDB" id="A0A1X9MF98"/>
<dbReference type="PANTHER" id="PTHR37813:SF1">
    <property type="entry name" value="FELS-2 PROPHAGE PROTEIN"/>
    <property type="match status" value="1"/>
</dbReference>
<feature type="coiled-coil region" evidence="2">
    <location>
        <begin position="59"/>
        <end position="86"/>
    </location>
</feature>
<keyword evidence="5" id="KW-1185">Reference proteome</keyword>
<dbReference type="EMBL" id="CP020814">
    <property type="protein sequence ID" value="ARK32127.1"/>
    <property type="molecule type" value="Genomic_DNA"/>
</dbReference>
<dbReference type="RefSeq" id="WP_066160371.1">
    <property type="nucleotide sequence ID" value="NZ_CP020814.1"/>
</dbReference>
<evidence type="ECO:0000256" key="2">
    <source>
        <dbReference type="SAM" id="Coils"/>
    </source>
</evidence>
<gene>
    <name evidence="4" type="ORF">BkAM31D_21035</name>
</gene>
<protein>
    <submittedName>
        <fullName evidence="4">Phage-related minor tail protein</fullName>
    </submittedName>
</protein>
<dbReference type="NCBIfam" id="TIGR01760">
    <property type="entry name" value="tape_meas_TP901"/>
    <property type="match status" value="1"/>
</dbReference>
<dbReference type="InterPro" id="IPR010090">
    <property type="entry name" value="Phage_tape_meas"/>
</dbReference>